<feature type="compositionally biased region" description="Low complexity" evidence="7">
    <location>
        <begin position="29"/>
        <end position="49"/>
    </location>
</feature>
<organism evidence="10 11">
    <name type="scientific">Cohnella pontilimi</name>
    <dbReference type="NCBI Taxonomy" id="2564100"/>
    <lineage>
        <taxon>Bacteria</taxon>
        <taxon>Bacillati</taxon>
        <taxon>Bacillota</taxon>
        <taxon>Bacilli</taxon>
        <taxon>Bacillales</taxon>
        <taxon>Paenibacillaceae</taxon>
        <taxon>Cohnella</taxon>
    </lineage>
</organism>
<feature type="chain" id="PRO_5039324605" evidence="8">
    <location>
        <begin position="19"/>
        <end position="381"/>
    </location>
</feature>
<evidence type="ECO:0000259" key="9">
    <source>
        <dbReference type="Pfam" id="PF02608"/>
    </source>
</evidence>
<keyword evidence="6" id="KW-0449">Lipoprotein</keyword>
<dbReference type="Pfam" id="PF02608">
    <property type="entry name" value="Bmp"/>
    <property type="match status" value="1"/>
</dbReference>
<keyword evidence="5" id="KW-0472">Membrane</keyword>
<dbReference type="GO" id="GO:0005886">
    <property type="term" value="C:plasma membrane"/>
    <property type="evidence" value="ECO:0007669"/>
    <property type="project" value="UniProtKB-SubCell"/>
</dbReference>
<evidence type="ECO:0000256" key="3">
    <source>
        <dbReference type="ARBA" id="ARBA00022475"/>
    </source>
</evidence>
<dbReference type="PANTHER" id="PTHR34296:SF2">
    <property type="entry name" value="ABC TRANSPORTER GUANOSINE-BINDING PROTEIN NUPN"/>
    <property type="match status" value="1"/>
</dbReference>
<evidence type="ECO:0000256" key="7">
    <source>
        <dbReference type="SAM" id="MobiDB-lite"/>
    </source>
</evidence>
<dbReference type="InterPro" id="IPR003760">
    <property type="entry name" value="PnrA-like"/>
</dbReference>
<proteinExistence type="inferred from homology"/>
<evidence type="ECO:0000256" key="6">
    <source>
        <dbReference type="ARBA" id="ARBA00023288"/>
    </source>
</evidence>
<comment type="caution">
    <text evidence="10">The sequence shown here is derived from an EMBL/GenBank/DDBJ whole genome shotgun (WGS) entry which is preliminary data.</text>
</comment>
<comment type="similarity">
    <text evidence="2">Belongs to the BMP lipoprotein family.</text>
</comment>
<dbReference type="Proteomes" id="UP000309673">
    <property type="component" value="Unassembled WGS sequence"/>
</dbReference>
<accession>A0A4U0F9S7</accession>
<evidence type="ECO:0000313" key="11">
    <source>
        <dbReference type="Proteomes" id="UP000309673"/>
    </source>
</evidence>
<keyword evidence="11" id="KW-1185">Reference proteome</keyword>
<dbReference type="PROSITE" id="PS51257">
    <property type="entry name" value="PROKAR_LIPOPROTEIN"/>
    <property type="match status" value="1"/>
</dbReference>
<dbReference type="RefSeq" id="WP_136778310.1">
    <property type="nucleotide sequence ID" value="NZ_SUPK01000006.1"/>
</dbReference>
<dbReference type="PANTHER" id="PTHR34296">
    <property type="entry name" value="TRANSCRIPTIONAL ACTIVATOR PROTEIN MED"/>
    <property type="match status" value="1"/>
</dbReference>
<feature type="region of interest" description="Disordered" evidence="7">
    <location>
        <begin position="23"/>
        <end position="52"/>
    </location>
</feature>
<keyword evidence="4 8" id="KW-0732">Signal</keyword>
<protein>
    <submittedName>
        <fullName evidence="10">BMP family ABC transporter substrate-binding protein</fullName>
    </submittedName>
</protein>
<evidence type="ECO:0000256" key="5">
    <source>
        <dbReference type="ARBA" id="ARBA00023136"/>
    </source>
</evidence>
<reference evidence="10 11" key="1">
    <citation type="submission" date="2019-04" db="EMBL/GenBank/DDBJ databases">
        <title>Cohnella sp. nov., isolated from soil.</title>
        <authorList>
            <person name="Kim W."/>
        </authorList>
    </citation>
    <scope>NUCLEOTIDE SEQUENCE [LARGE SCALE GENOMIC DNA]</scope>
    <source>
        <strain evidence="10 11">CAU 1483</strain>
    </source>
</reference>
<evidence type="ECO:0000256" key="2">
    <source>
        <dbReference type="ARBA" id="ARBA00008610"/>
    </source>
</evidence>
<evidence type="ECO:0000256" key="8">
    <source>
        <dbReference type="SAM" id="SignalP"/>
    </source>
</evidence>
<dbReference type="InterPro" id="IPR028082">
    <property type="entry name" value="Peripla_BP_I"/>
</dbReference>
<dbReference type="Gene3D" id="3.40.50.2300">
    <property type="match status" value="2"/>
</dbReference>
<keyword evidence="3" id="KW-1003">Cell membrane</keyword>
<name>A0A4U0F9S7_9BACL</name>
<dbReference type="AlphaFoldDB" id="A0A4U0F9S7"/>
<evidence type="ECO:0000256" key="4">
    <source>
        <dbReference type="ARBA" id="ARBA00022729"/>
    </source>
</evidence>
<sequence>MKKSALLLVFVLVFSVLAACGKSNKDGGSASSPAASSPAATESASPSASGNTDFKVGMVTDSGTIDDKSFNQGTWEGVQRATKDLGLKEKYLKPAGTTEADYIKEIGNLYDAGYKFIVTPGFKFETAIFAAQDKYQDAKFVLIDGAPHKADDFTAVVKPNTVSIFFAEHESGFLAGIATALQIKEGEAGFIGGMEIPPVQKYNWGFQQGLKYANDNLGTKVTIKKDNVVYQGTFSDVAAGQQIAAQMFDRGVKVIFAAAGGVGVGAIKEAKTRGEAGKDVWIVGVDVDQYADGMKKDGKSIILTSAMKKIDQAAYDMIKAETEGKFPGGQTLTFDSKTDGVGIPAENPNLSPETVTKVNEVFDKLKSGEIKVAGEQGDLIK</sequence>
<dbReference type="CDD" id="cd06354">
    <property type="entry name" value="PBP1_PrnA-like"/>
    <property type="match status" value="1"/>
</dbReference>
<gene>
    <name evidence="10" type="ORF">E5161_13335</name>
</gene>
<dbReference type="SUPFAM" id="SSF53822">
    <property type="entry name" value="Periplasmic binding protein-like I"/>
    <property type="match status" value="1"/>
</dbReference>
<evidence type="ECO:0000256" key="1">
    <source>
        <dbReference type="ARBA" id="ARBA00004193"/>
    </source>
</evidence>
<comment type="subcellular location">
    <subcellularLocation>
        <location evidence="1">Cell membrane</location>
        <topology evidence="1">Lipid-anchor</topology>
    </subcellularLocation>
</comment>
<evidence type="ECO:0000313" key="10">
    <source>
        <dbReference type="EMBL" id="TJY41391.1"/>
    </source>
</evidence>
<dbReference type="OrthoDB" id="9784230at2"/>
<feature type="signal peptide" evidence="8">
    <location>
        <begin position="1"/>
        <end position="18"/>
    </location>
</feature>
<dbReference type="EMBL" id="SUPK01000006">
    <property type="protein sequence ID" value="TJY41391.1"/>
    <property type="molecule type" value="Genomic_DNA"/>
</dbReference>
<dbReference type="InterPro" id="IPR050957">
    <property type="entry name" value="BMP_lipoprotein"/>
</dbReference>
<feature type="domain" description="ABC transporter substrate-binding protein PnrA-like" evidence="9">
    <location>
        <begin position="55"/>
        <end position="374"/>
    </location>
</feature>